<comment type="caution">
    <text evidence="2">The sequence shown here is derived from an EMBL/GenBank/DDBJ whole genome shotgun (WGS) entry which is preliminary data.</text>
</comment>
<dbReference type="EMBL" id="DACSWI010000002">
    <property type="protein sequence ID" value="HAT3808530.1"/>
    <property type="molecule type" value="Genomic_DNA"/>
</dbReference>
<sequence>MNNFVISLRDNNEKRRTHITEQFSSKDVPFEFFDAITKTQLHVADDLGVTFNNPNLSLGEKGCFLSHITLWKKIIDENISVAGIFEDDIYLSKESGHALSSYGWVSNEIDVIKIEKSSEKVKTSIKPVIHINDNIGIYSLKSKNLGTAGYIITNKGARYLLNKITTESLKNPIDHDMFNDFLRDDKYIVCQSLPALCIQDFVFNNTDVNFPSLLENDRIHRETESKNVGKNKLFRELNRIRDQFKDFIFKKAIERKIKFNK</sequence>
<evidence type="ECO:0000313" key="3">
    <source>
        <dbReference type="Proteomes" id="UP000865968"/>
    </source>
</evidence>
<name>A0AAN5MDX8_MORMO</name>
<proteinExistence type="predicted"/>
<evidence type="ECO:0000259" key="1">
    <source>
        <dbReference type="Pfam" id="PF01755"/>
    </source>
</evidence>
<protein>
    <submittedName>
        <fullName evidence="2">Glycosyltransferase family 25 protein</fullName>
    </submittedName>
</protein>
<accession>A0AAN5MDX8</accession>
<reference evidence="2" key="1">
    <citation type="journal article" date="2018" name="Genome Biol.">
        <title>SKESA: strategic k-mer extension for scrupulous assemblies.</title>
        <authorList>
            <person name="Souvorov A."/>
            <person name="Agarwala R."/>
            <person name="Lipman D.J."/>
        </authorList>
    </citation>
    <scope>NUCLEOTIDE SEQUENCE</scope>
    <source>
        <strain evidence="2">Morganella morganii ARLG-3209</strain>
    </source>
</reference>
<dbReference type="Proteomes" id="UP000865968">
    <property type="component" value="Unassembled WGS sequence"/>
</dbReference>
<gene>
    <name evidence="2" type="ORF">I8608_001353</name>
</gene>
<dbReference type="Pfam" id="PF01755">
    <property type="entry name" value="Glyco_transf_25"/>
    <property type="match status" value="1"/>
</dbReference>
<dbReference type="AlphaFoldDB" id="A0AAN5MDX8"/>
<evidence type="ECO:0000313" key="2">
    <source>
        <dbReference type="EMBL" id="HAT3808530.1"/>
    </source>
</evidence>
<reference evidence="2" key="2">
    <citation type="submission" date="2020-10" db="EMBL/GenBank/DDBJ databases">
        <authorList>
            <consortium name="NCBI Pathogen Detection Project"/>
        </authorList>
    </citation>
    <scope>NUCLEOTIDE SEQUENCE</scope>
    <source>
        <strain evidence="2">Morganella morganii ARLG-3209</strain>
    </source>
</reference>
<dbReference type="InterPro" id="IPR002654">
    <property type="entry name" value="Glyco_trans_25"/>
</dbReference>
<organism evidence="2 3">
    <name type="scientific">Morganella morganii</name>
    <name type="common">Proteus morganii</name>
    <dbReference type="NCBI Taxonomy" id="582"/>
    <lineage>
        <taxon>Bacteria</taxon>
        <taxon>Pseudomonadati</taxon>
        <taxon>Pseudomonadota</taxon>
        <taxon>Gammaproteobacteria</taxon>
        <taxon>Enterobacterales</taxon>
        <taxon>Morganellaceae</taxon>
        <taxon>Morganella</taxon>
    </lineage>
</organism>
<feature type="domain" description="Glycosyl transferase family 25" evidence="1">
    <location>
        <begin position="2"/>
        <end position="175"/>
    </location>
</feature>
<dbReference type="CDD" id="cd06532">
    <property type="entry name" value="Glyco_transf_25"/>
    <property type="match status" value="1"/>
</dbReference>